<dbReference type="KEGG" id="mgk:FSB76_13050"/>
<gene>
    <name evidence="1" type="ORF">FSB76_13050</name>
</gene>
<keyword evidence="2" id="KW-1185">Reference proteome</keyword>
<evidence type="ECO:0000313" key="1">
    <source>
        <dbReference type="EMBL" id="QEC76827.1"/>
    </source>
</evidence>
<organism evidence="1 2">
    <name type="scientific">Mucilaginibacter ginsenosidivorax</name>
    <dbReference type="NCBI Taxonomy" id="862126"/>
    <lineage>
        <taxon>Bacteria</taxon>
        <taxon>Pseudomonadati</taxon>
        <taxon>Bacteroidota</taxon>
        <taxon>Sphingobacteriia</taxon>
        <taxon>Sphingobacteriales</taxon>
        <taxon>Sphingobacteriaceae</taxon>
        <taxon>Mucilaginibacter</taxon>
    </lineage>
</organism>
<dbReference type="AlphaFoldDB" id="A0A5B8VZ13"/>
<protein>
    <submittedName>
        <fullName evidence="1">Uncharacterized protein</fullName>
    </submittedName>
</protein>
<dbReference type="RefSeq" id="WP_147053993.1">
    <property type="nucleotide sequence ID" value="NZ_CP042437.1"/>
</dbReference>
<dbReference type="OrthoDB" id="798138at2"/>
<dbReference type="Proteomes" id="UP000321362">
    <property type="component" value="Chromosome"/>
</dbReference>
<accession>A0A5B8VZ13</accession>
<sequence length="172" mass="19583">MKRALTIAGGIIILAAIFLSEKGYNIVVPVSQNGDILPVLKQKSGDTINVFSQFDFTKDDWVAYIVIPSSDFVDLNSQIPHRTCLKTTDRNLMQKMKREWRFKITQGDVATVESVFYLLKNGKTVFRSGIVLDAHNQVLQNSVYGEMMPVDKNAMINTCREFRNVYWPVVVF</sequence>
<dbReference type="EMBL" id="CP042437">
    <property type="protein sequence ID" value="QEC76827.1"/>
    <property type="molecule type" value="Genomic_DNA"/>
</dbReference>
<evidence type="ECO:0000313" key="2">
    <source>
        <dbReference type="Proteomes" id="UP000321362"/>
    </source>
</evidence>
<reference evidence="1 2" key="1">
    <citation type="journal article" date="2013" name="J. Microbiol.">
        <title>Mucilaginibacter ginsenosidivorax sp. nov., with ginsenoside converting activity isolated from sediment.</title>
        <authorList>
            <person name="Kim J.K."/>
            <person name="Choi T.E."/>
            <person name="Liu Q.M."/>
            <person name="Park H.Y."/>
            <person name="Yi T.H."/>
            <person name="Yoon M.H."/>
            <person name="Kim S.C."/>
            <person name="Im W.T."/>
        </authorList>
    </citation>
    <scope>NUCLEOTIDE SEQUENCE [LARGE SCALE GENOMIC DNA]</scope>
    <source>
        <strain evidence="1 2">KHI28</strain>
    </source>
</reference>
<proteinExistence type="predicted"/>
<name>A0A5B8VZ13_9SPHI</name>